<protein>
    <submittedName>
        <fullName evidence="2">Uncharacterized protein</fullName>
    </submittedName>
</protein>
<comment type="caution">
    <text evidence="2">The sequence shown here is derived from an EMBL/GenBank/DDBJ whole genome shotgun (WGS) entry which is preliminary data.</text>
</comment>
<accession>A0ABP6PW86</accession>
<dbReference type="Proteomes" id="UP001501866">
    <property type="component" value="Unassembled WGS sequence"/>
</dbReference>
<sequence length="100" mass="10799">MDAHVGGGLQQRGQAADDVAGEQLAGQVRPRVGHGPETVEDLDVLVADEELLAERAGTVSRTVRPWRRAAARLSAVGVGSMSRSSRVRFFVRYSEGGRWL</sequence>
<organism evidence="2 3">
    <name type="scientific">Streptomyces virens</name>
    <dbReference type="NCBI Taxonomy" id="285572"/>
    <lineage>
        <taxon>Bacteria</taxon>
        <taxon>Bacillati</taxon>
        <taxon>Actinomycetota</taxon>
        <taxon>Actinomycetes</taxon>
        <taxon>Kitasatosporales</taxon>
        <taxon>Streptomycetaceae</taxon>
        <taxon>Streptomyces</taxon>
    </lineage>
</organism>
<gene>
    <name evidence="2" type="ORF">GCM10010451_43680</name>
</gene>
<reference evidence="3" key="1">
    <citation type="journal article" date="2019" name="Int. J. Syst. Evol. Microbiol.">
        <title>The Global Catalogue of Microorganisms (GCM) 10K type strain sequencing project: providing services to taxonomists for standard genome sequencing and annotation.</title>
        <authorList>
            <consortium name="The Broad Institute Genomics Platform"/>
            <consortium name="The Broad Institute Genome Sequencing Center for Infectious Disease"/>
            <person name="Wu L."/>
            <person name="Ma J."/>
        </authorList>
    </citation>
    <scope>NUCLEOTIDE SEQUENCE [LARGE SCALE GENOMIC DNA]</scope>
    <source>
        <strain evidence="3">JCM 9095</strain>
    </source>
</reference>
<dbReference type="RefSeq" id="WP_161174205.1">
    <property type="nucleotide sequence ID" value="NZ_BAAAUH010000035.1"/>
</dbReference>
<evidence type="ECO:0000313" key="3">
    <source>
        <dbReference type="Proteomes" id="UP001501866"/>
    </source>
</evidence>
<proteinExistence type="predicted"/>
<evidence type="ECO:0000313" key="2">
    <source>
        <dbReference type="EMBL" id="GAA3189418.1"/>
    </source>
</evidence>
<evidence type="ECO:0000256" key="1">
    <source>
        <dbReference type="SAM" id="MobiDB-lite"/>
    </source>
</evidence>
<dbReference type="EMBL" id="BAAAUH010000035">
    <property type="protein sequence ID" value="GAA3189418.1"/>
    <property type="molecule type" value="Genomic_DNA"/>
</dbReference>
<feature type="region of interest" description="Disordered" evidence="1">
    <location>
        <begin position="1"/>
        <end position="35"/>
    </location>
</feature>
<feature type="compositionally biased region" description="Gly residues" evidence="1">
    <location>
        <begin position="1"/>
        <end position="10"/>
    </location>
</feature>
<name>A0ABP6PW86_9ACTN</name>
<keyword evidence="3" id="KW-1185">Reference proteome</keyword>